<evidence type="ECO:0008006" key="3">
    <source>
        <dbReference type="Google" id="ProtNLM"/>
    </source>
</evidence>
<organism evidence="1 2">
    <name type="scientific">Vicia faba</name>
    <name type="common">Broad bean</name>
    <name type="synonym">Faba vulgaris</name>
    <dbReference type="NCBI Taxonomy" id="3906"/>
    <lineage>
        <taxon>Eukaryota</taxon>
        <taxon>Viridiplantae</taxon>
        <taxon>Streptophyta</taxon>
        <taxon>Embryophyta</taxon>
        <taxon>Tracheophyta</taxon>
        <taxon>Spermatophyta</taxon>
        <taxon>Magnoliopsida</taxon>
        <taxon>eudicotyledons</taxon>
        <taxon>Gunneridae</taxon>
        <taxon>Pentapetalae</taxon>
        <taxon>rosids</taxon>
        <taxon>fabids</taxon>
        <taxon>Fabales</taxon>
        <taxon>Fabaceae</taxon>
        <taxon>Papilionoideae</taxon>
        <taxon>50 kb inversion clade</taxon>
        <taxon>NPAAA clade</taxon>
        <taxon>Hologalegina</taxon>
        <taxon>IRL clade</taxon>
        <taxon>Fabeae</taxon>
        <taxon>Vicia</taxon>
    </lineage>
</organism>
<sequence length="132" mass="14875">MFRKSKRACFSPGIHEKPTIILRHSSCSRVLRNRKRIIGTWSFRFHSRDPIMLPVRFLIRLGAKVTNSLKTVSLRRRSSTMKVSSSTLVSSHSLSDHLTDSHRAKAVADCIEFLHSSSSREAPSCTSTCSNC</sequence>
<evidence type="ECO:0000313" key="1">
    <source>
        <dbReference type="EMBL" id="CAI8591150.1"/>
    </source>
</evidence>
<evidence type="ECO:0000313" key="2">
    <source>
        <dbReference type="Proteomes" id="UP001157006"/>
    </source>
</evidence>
<name>A0AAV0Z486_VICFA</name>
<keyword evidence="2" id="KW-1185">Reference proteome</keyword>
<reference evidence="1 2" key="1">
    <citation type="submission" date="2023-01" db="EMBL/GenBank/DDBJ databases">
        <authorList>
            <person name="Kreplak J."/>
        </authorList>
    </citation>
    <scope>NUCLEOTIDE SEQUENCE [LARGE SCALE GENOMIC DNA]</scope>
</reference>
<dbReference type="AlphaFoldDB" id="A0AAV0Z486"/>
<dbReference type="PANTHER" id="PTHR34355">
    <property type="entry name" value="JOSEPHIN-LIKE PROTEIN"/>
    <property type="match status" value="1"/>
</dbReference>
<proteinExistence type="predicted"/>
<dbReference type="PANTHER" id="PTHR34355:SF8">
    <property type="entry name" value="JOSEPHIN-LIKE PROTEIN"/>
    <property type="match status" value="1"/>
</dbReference>
<accession>A0AAV0Z486</accession>
<dbReference type="EMBL" id="OX451736">
    <property type="protein sequence ID" value="CAI8591150.1"/>
    <property type="molecule type" value="Genomic_DNA"/>
</dbReference>
<gene>
    <name evidence="1" type="ORF">VFH_I474480</name>
</gene>
<protein>
    <recommendedName>
        <fullName evidence="3">Josephin-like protein</fullName>
    </recommendedName>
</protein>
<dbReference type="Proteomes" id="UP001157006">
    <property type="component" value="Chromosome 1L"/>
</dbReference>